<evidence type="ECO:0000313" key="2">
    <source>
        <dbReference type="Proteomes" id="UP000008021"/>
    </source>
</evidence>
<evidence type="ECO:0000313" key="1">
    <source>
        <dbReference type="EnsemblPlants" id="OMERI09G14080.1"/>
    </source>
</evidence>
<accession>A0A0E0EUM3</accession>
<name>A0A0E0EUM3_9ORYZ</name>
<organism evidence="1">
    <name type="scientific">Oryza meridionalis</name>
    <dbReference type="NCBI Taxonomy" id="40149"/>
    <lineage>
        <taxon>Eukaryota</taxon>
        <taxon>Viridiplantae</taxon>
        <taxon>Streptophyta</taxon>
        <taxon>Embryophyta</taxon>
        <taxon>Tracheophyta</taxon>
        <taxon>Spermatophyta</taxon>
        <taxon>Magnoliopsida</taxon>
        <taxon>Liliopsida</taxon>
        <taxon>Poales</taxon>
        <taxon>Poaceae</taxon>
        <taxon>BOP clade</taxon>
        <taxon>Oryzoideae</taxon>
        <taxon>Oryzeae</taxon>
        <taxon>Oryzinae</taxon>
        <taxon>Oryza</taxon>
    </lineage>
</organism>
<reference evidence="1" key="1">
    <citation type="submission" date="2015-04" db="UniProtKB">
        <authorList>
            <consortium name="EnsemblPlants"/>
        </authorList>
    </citation>
    <scope>IDENTIFICATION</scope>
</reference>
<reference evidence="1" key="2">
    <citation type="submission" date="2018-05" db="EMBL/GenBank/DDBJ databases">
        <title>OmerRS3 (Oryza meridionalis Reference Sequence Version 3).</title>
        <authorList>
            <person name="Zhang J."/>
            <person name="Kudrna D."/>
            <person name="Lee S."/>
            <person name="Talag J."/>
            <person name="Welchert J."/>
            <person name="Wing R.A."/>
        </authorList>
    </citation>
    <scope>NUCLEOTIDE SEQUENCE [LARGE SCALE GENOMIC DNA]</scope>
    <source>
        <strain evidence="1">cv. OR44</strain>
    </source>
</reference>
<dbReference type="EnsemblPlants" id="OMERI09G14080.1">
    <property type="protein sequence ID" value="OMERI09G14080.1"/>
    <property type="gene ID" value="OMERI09G14080"/>
</dbReference>
<dbReference type="Proteomes" id="UP000008021">
    <property type="component" value="Chromosome 9"/>
</dbReference>
<dbReference type="Gramene" id="OMERI09G14080.1">
    <property type="protein sequence ID" value="OMERI09G14080.1"/>
    <property type="gene ID" value="OMERI09G14080"/>
</dbReference>
<keyword evidence="2" id="KW-1185">Reference proteome</keyword>
<proteinExistence type="predicted"/>
<dbReference type="AlphaFoldDB" id="A0A0E0EUM3"/>
<dbReference type="HOGENOM" id="CLU_2065263_0_0_1"/>
<protein>
    <submittedName>
        <fullName evidence="1">Uncharacterized protein</fullName>
    </submittedName>
</protein>
<sequence>MEERFRQEFIKPGLDKILQFVPEYLKDFISARYNIDDGAQKIRGFASLPSQTATVILKIRAWEESQRFRIKAATDKRAAKKLHALQDVKKGFILDNLDRILWGCWIVQGERILRILTNI</sequence>